<dbReference type="Gene3D" id="3.10.10.10">
    <property type="entry name" value="HIV Type 1 Reverse Transcriptase, subunit A, domain 1"/>
    <property type="match status" value="1"/>
</dbReference>
<protein>
    <submittedName>
        <fullName evidence="1">Integrase catalytic domain-containing protein</fullName>
    </submittedName>
</protein>
<evidence type="ECO:0000313" key="2">
    <source>
        <dbReference type="Proteomes" id="UP001604336"/>
    </source>
</evidence>
<dbReference type="SUPFAM" id="SSF56672">
    <property type="entry name" value="DNA/RNA polymerases"/>
    <property type="match status" value="1"/>
</dbReference>
<reference evidence="2" key="1">
    <citation type="submission" date="2024-07" db="EMBL/GenBank/DDBJ databases">
        <title>Two chromosome-level genome assemblies of Korean endemic species Abeliophyllum distichum and Forsythia ovata (Oleaceae).</title>
        <authorList>
            <person name="Jang H."/>
        </authorList>
    </citation>
    <scope>NUCLEOTIDE SEQUENCE [LARGE SCALE GENOMIC DNA]</scope>
</reference>
<dbReference type="AlphaFoldDB" id="A0ABD1RSD9"/>
<dbReference type="InterPro" id="IPR043502">
    <property type="entry name" value="DNA/RNA_pol_sf"/>
</dbReference>
<organism evidence="1 2">
    <name type="scientific">Abeliophyllum distichum</name>
    <dbReference type="NCBI Taxonomy" id="126358"/>
    <lineage>
        <taxon>Eukaryota</taxon>
        <taxon>Viridiplantae</taxon>
        <taxon>Streptophyta</taxon>
        <taxon>Embryophyta</taxon>
        <taxon>Tracheophyta</taxon>
        <taxon>Spermatophyta</taxon>
        <taxon>Magnoliopsida</taxon>
        <taxon>eudicotyledons</taxon>
        <taxon>Gunneridae</taxon>
        <taxon>Pentapetalae</taxon>
        <taxon>asterids</taxon>
        <taxon>lamiids</taxon>
        <taxon>Lamiales</taxon>
        <taxon>Oleaceae</taxon>
        <taxon>Forsythieae</taxon>
        <taxon>Abeliophyllum</taxon>
    </lineage>
</organism>
<name>A0ABD1RSD9_9LAMI</name>
<comment type="caution">
    <text evidence="1">The sequence shown here is derived from an EMBL/GenBank/DDBJ whole genome shotgun (WGS) entry which is preliminary data.</text>
</comment>
<dbReference type="EMBL" id="JBFOLK010000008">
    <property type="protein sequence ID" value="KAL2491337.1"/>
    <property type="molecule type" value="Genomic_DNA"/>
</dbReference>
<gene>
    <name evidence="1" type="ORF">Adt_26965</name>
</gene>
<dbReference type="PANTHER" id="PTHR24559:SF444">
    <property type="entry name" value="REVERSE TRANSCRIPTASE DOMAIN-CONTAINING PROTEIN"/>
    <property type="match status" value="1"/>
</dbReference>
<dbReference type="PANTHER" id="PTHR24559">
    <property type="entry name" value="TRANSPOSON TY3-I GAG-POL POLYPROTEIN"/>
    <property type="match status" value="1"/>
</dbReference>
<dbReference type="Proteomes" id="UP001604336">
    <property type="component" value="Unassembled WGS sequence"/>
</dbReference>
<evidence type="ECO:0000313" key="1">
    <source>
        <dbReference type="EMBL" id="KAL2491337.1"/>
    </source>
</evidence>
<proteinExistence type="predicted"/>
<sequence length="222" mass="25318">MTFSRVGVDMLHPELSAGRTDTDELNKGMVEDLVSLDPRSDLPVRQAGLVEELKTIEVDLNHPEKVLRIGKELNRSVRSELIAFLKSNTDVFAWEHADMEGIDPTVSCHKLNTSPDVRPRQQRRRPLNPERYEALANEVEKLLKCGFIRESLYPRWMANPVGKKSNGAWRVCIDFTDLNRACPKDIFPLSPNRPNGGCHSWARTPKLHGRLLRVQPNHNARK</sequence>
<accession>A0ABD1RSD9</accession>
<dbReference type="InterPro" id="IPR053134">
    <property type="entry name" value="RNA-dir_DNA_polymerase"/>
</dbReference>
<keyword evidence="2" id="KW-1185">Reference proteome</keyword>